<keyword evidence="6" id="KW-1267">Proteomics identification</keyword>
<dbReference type="InParanoid" id="P91055"/>
<sequence length="267" mass="31217">MSEPSNLVSKFQKLRVEASKIQNEFKEKPSYTLFKETLDISEKLLEKQFEFNDEMKQIQQNVMSELKSVKKELKQATSIKDLLEILEIIQKIFKKQDEFQQVQENQNKSIENLNSELKTVKAELNETKKQQESQEKLIDNSDKNLKLILESILKFQKSQDQIMMKIMEGSAVQDVPLGTVELTKIDPFFEILVIWTESCGIFASENHWKLRVCGSDTIRHIKLRINSLAKVDISSFRMVLRGKLLEDHHSLAYYNIQEGALIWLYSR</sequence>
<dbReference type="Reactome" id="R-CEL-72706">
    <property type="pathway name" value="GTP hydrolysis and joining of the 60S ribosomal subunit"/>
</dbReference>
<evidence type="ECO:0000313" key="5">
    <source>
        <dbReference type="WormBase" id="C16C8.16"/>
    </source>
</evidence>
<dbReference type="Gene3D" id="3.10.20.90">
    <property type="entry name" value="Phosphatidylinositol 3-kinase Catalytic Subunit, Chain A, domain 1"/>
    <property type="match status" value="1"/>
</dbReference>
<dbReference type="CDD" id="cd17039">
    <property type="entry name" value="Ubl_ubiquitin_like"/>
    <property type="match status" value="1"/>
</dbReference>
<evidence type="ECO:0000259" key="2">
    <source>
        <dbReference type="PROSITE" id="PS50053"/>
    </source>
</evidence>
<feature type="domain" description="Ubiquitin-like" evidence="2">
    <location>
        <begin position="215"/>
        <end position="267"/>
    </location>
</feature>
<keyword evidence="4" id="KW-1185">Reference proteome</keyword>
<dbReference type="Reactome" id="R-CEL-1799339">
    <property type="pathway name" value="SRP-dependent cotranslational protein targeting to membrane"/>
</dbReference>
<dbReference type="Proteomes" id="UP000001940">
    <property type="component" value="Chromosome II"/>
</dbReference>
<dbReference type="PROSITE" id="PS50053">
    <property type="entry name" value="UBIQUITIN_2"/>
    <property type="match status" value="1"/>
</dbReference>
<protein>
    <submittedName>
        <fullName evidence="3">Ubiquitin-like domain-containing protein</fullName>
    </submittedName>
</protein>
<dbReference type="GO" id="GO:0019941">
    <property type="term" value="P:modification-dependent protein catabolic process"/>
    <property type="evidence" value="ECO:0000318"/>
    <property type="project" value="GO_Central"/>
</dbReference>
<dbReference type="UCSC" id="C16C8.16">
    <property type="organism name" value="c. elegans"/>
</dbReference>
<feature type="coiled-coil region" evidence="1">
    <location>
        <begin position="103"/>
        <end position="144"/>
    </location>
</feature>
<dbReference type="GO" id="GO:0031386">
    <property type="term" value="F:protein tag activity"/>
    <property type="evidence" value="ECO:0000318"/>
    <property type="project" value="GO_Central"/>
</dbReference>
<dbReference type="GO" id="GO:0005737">
    <property type="term" value="C:cytoplasm"/>
    <property type="evidence" value="ECO:0000318"/>
    <property type="project" value="GO_Central"/>
</dbReference>
<dbReference type="GeneID" id="173688"/>
<dbReference type="SMART" id="SM00213">
    <property type="entry name" value="UBQ"/>
    <property type="match status" value="1"/>
</dbReference>
<evidence type="ECO:0000256" key="1">
    <source>
        <dbReference type="SAM" id="Coils"/>
    </source>
</evidence>
<dbReference type="InterPro" id="IPR029071">
    <property type="entry name" value="Ubiquitin-like_domsf"/>
</dbReference>
<dbReference type="HOGENOM" id="CLU_1042909_0_0_1"/>
<dbReference type="Reactome" id="R-CEL-156827">
    <property type="pathway name" value="L13a-mediated translational silencing of Ceruloplasmin expression"/>
</dbReference>
<dbReference type="SUPFAM" id="SSF54236">
    <property type="entry name" value="Ubiquitin-like"/>
    <property type="match status" value="1"/>
</dbReference>
<reference evidence="3 4" key="1">
    <citation type="journal article" date="1998" name="Science">
        <title>Genome sequence of the nematode C. elegans: a platform for investigating biology.</title>
        <authorList>
            <consortium name="The C. elegans sequencing consortium"/>
            <person name="Sulson J.E."/>
            <person name="Waterston R."/>
        </authorList>
    </citation>
    <scope>NUCLEOTIDE SEQUENCE [LARGE SCALE GENOMIC DNA]</scope>
    <source>
        <strain evidence="3 4">Bristol N2</strain>
    </source>
</reference>
<dbReference type="OrthoDB" id="1885901at2759"/>
<dbReference type="Pfam" id="PF00240">
    <property type="entry name" value="ubiquitin"/>
    <property type="match status" value="1"/>
</dbReference>
<dbReference type="AGR" id="WB:WBGene00015853"/>
<dbReference type="CTD" id="173688"/>
<dbReference type="PaxDb" id="6239-C16C8.16"/>
<gene>
    <name evidence="3 5" type="ORF">C16C8.16</name>
    <name evidence="3" type="ORF">CELE_C16C8.16</name>
</gene>
<dbReference type="FunCoup" id="P91055">
    <property type="interactions" value="6"/>
</dbReference>
<dbReference type="Reactome" id="R-CEL-72649">
    <property type="pathway name" value="Translation initiation complex formation"/>
</dbReference>
<evidence type="ECO:0000313" key="4">
    <source>
        <dbReference type="Proteomes" id="UP000001940"/>
    </source>
</evidence>
<dbReference type="IntAct" id="P91055">
    <property type="interactions" value="1"/>
</dbReference>
<dbReference type="InterPro" id="IPR000626">
    <property type="entry name" value="Ubiquitin-like_dom"/>
</dbReference>
<keyword evidence="1" id="KW-0175">Coiled coil</keyword>
<dbReference type="RefSeq" id="NP_494544.2">
    <property type="nucleotide sequence ID" value="NM_062143.5"/>
</dbReference>
<dbReference type="Reactome" id="R-CEL-975957">
    <property type="pathway name" value="Nonsense Mediated Decay (NMD) enhanced by the Exon Junction Complex (EJC)"/>
</dbReference>
<evidence type="ECO:0007829" key="6">
    <source>
        <dbReference type="PeptideAtlas" id="P91055"/>
    </source>
</evidence>
<proteinExistence type="evidence at protein level"/>
<dbReference type="Bgee" id="WBGene00015853">
    <property type="expression patterns" value="Expressed in adult organism and 2 other cell types or tissues"/>
</dbReference>
<dbReference type="GO" id="GO:0005634">
    <property type="term" value="C:nucleus"/>
    <property type="evidence" value="ECO:0000318"/>
    <property type="project" value="GO_Central"/>
</dbReference>
<dbReference type="WormBase" id="C16C8.16">
    <property type="protein sequence ID" value="CE44995"/>
    <property type="gene ID" value="WBGene00015853"/>
</dbReference>
<dbReference type="SMR" id="P91055"/>
<name>P91055_CAEEL</name>
<accession>P91055</accession>
<dbReference type="Reactome" id="R-CEL-72702">
    <property type="pathway name" value="Ribosomal scanning and start codon recognition"/>
</dbReference>
<dbReference type="GO" id="GO:0031625">
    <property type="term" value="F:ubiquitin protein ligase binding"/>
    <property type="evidence" value="ECO:0000318"/>
    <property type="project" value="GO_Central"/>
</dbReference>
<dbReference type="AlphaFoldDB" id="P91055"/>
<dbReference type="Reactome" id="R-CEL-975956">
    <property type="pathway name" value="Nonsense Mediated Decay (NMD) independent of the Exon Junction Complex (EJC)"/>
</dbReference>
<evidence type="ECO:0000313" key="3">
    <source>
        <dbReference type="EMBL" id="CCD64710.1"/>
    </source>
</evidence>
<dbReference type="PeptideAtlas" id="P91055"/>
<dbReference type="EMBL" id="BX284602">
    <property type="protein sequence ID" value="CCD64710.1"/>
    <property type="molecule type" value="Genomic_DNA"/>
</dbReference>
<dbReference type="Reactome" id="R-CEL-72695">
    <property type="pathway name" value="Formation of the ternary complex, and subsequently, the 43S complex"/>
</dbReference>
<organism evidence="3 4">
    <name type="scientific">Caenorhabditis elegans</name>
    <dbReference type="NCBI Taxonomy" id="6239"/>
    <lineage>
        <taxon>Eukaryota</taxon>
        <taxon>Metazoa</taxon>
        <taxon>Ecdysozoa</taxon>
        <taxon>Nematoda</taxon>
        <taxon>Chromadorea</taxon>
        <taxon>Rhabditida</taxon>
        <taxon>Rhabditina</taxon>
        <taxon>Rhabditomorpha</taxon>
        <taxon>Rhabditoidea</taxon>
        <taxon>Rhabditidae</taxon>
        <taxon>Peloderinae</taxon>
        <taxon>Caenorhabditis</taxon>
    </lineage>
</organism>
<dbReference type="Reactome" id="R-CEL-72689">
    <property type="pathway name" value="Formation of a pool of free 40S subunits"/>
</dbReference>
<dbReference type="KEGG" id="cel:CELE_C16C8.16"/>
<dbReference type="PhylomeDB" id="P91055"/>
<dbReference type="GO" id="GO:0016567">
    <property type="term" value="P:protein ubiquitination"/>
    <property type="evidence" value="ECO:0000318"/>
    <property type="project" value="GO_Central"/>
</dbReference>